<feature type="transmembrane region" description="Helical" evidence="1">
    <location>
        <begin position="6"/>
        <end position="35"/>
    </location>
</feature>
<dbReference type="Proteomes" id="UP000623681">
    <property type="component" value="Unassembled WGS sequence"/>
</dbReference>
<gene>
    <name evidence="2" type="ORF">JK634_10090</name>
</gene>
<dbReference type="RefSeq" id="WP_202767525.1">
    <property type="nucleotide sequence ID" value="NZ_JAESWA010000022.1"/>
</dbReference>
<keyword evidence="3" id="KW-1185">Reference proteome</keyword>
<dbReference type="EMBL" id="JAESWA010000022">
    <property type="protein sequence ID" value="MBL4932155.1"/>
    <property type="molecule type" value="Genomic_DNA"/>
</dbReference>
<evidence type="ECO:0000256" key="1">
    <source>
        <dbReference type="SAM" id="Phobius"/>
    </source>
</evidence>
<keyword evidence="1" id="KW-0812">Transmembrane</keyword>
<evidence type="ECO:0000313" key="2">
    <source>
        <dbReference type="EMBL" id="MBL4932155.1"/>
    </source>
</evidence>
<organism evidence="2 3">
    <name type="scientific">Clostridium paridis</name>
    <dbReference type="NCBI Taxonomy" id="2803863"/>
    <lineage>
        <taxon>Bacteria</taxon>
        <taxon>Bacillati</taxon>
        <taxon>Bacillota</taxon>
        <taxon>Clostridia</taxon>
        <taxon>Eubacteriales</taxon>
        <taxon>Clostridiaceae</taxon>
        <taxon>Clostridium</taxon>
    </lineage>
</organism>
<dbReference type="AlphaFoldDB" id="A0A937FFV0"/>
<keyword evidence="1" id="KW-0472">Membrane</keyword>
<accession>A0A937FFV0</accession>
<feature type="transmembrane region" description="Helical" evidence="1">
    <location>
        <begin position="47"/>
        <end position="67"/>
    </location>
</feature>
<sequence>MDYLILFIVAAFSTIVFSVLINVFNNNVIGIFIPIQKHAKSLKRKKLYRNMASIIFILIAINIAWFFKLGNVGSGLVLGAFIALNGVLFDSGFGSDLKN</sequence>
<proteinExistence type="predicted"/>
<comment type="caution">
    <text evidence="2">The sequence shown here is derived from an EMBL/GenBank/DDBJ whole genome shotgun (WGS) entry which is preliminary data.</text>
</comment>
<reference evidence="2" key="1">
    <citation type="submission" date="2021-01" db="EMBL/GenBank/DDBJ databases">
        <title>Genome public.</title>
        <authorList>
            <person name="Liu C."/>
            <person name="Sun Q."/>
        </authorList>
    </citation>
    <scope>NUCLEOTIDE SEQUENCE</scope>
    <source>
        <strain evidence="2">YIM B02565</strain>
    </source>
</reference>
<name>A0A937FFV0_9CLOT</name>
<feature type="transmembrane region" description="Helical" evidence="1">
    <location>
        <begin position="73"/>
        <end position="93"/>
    </location>
</feature>
<keyword evidence="1" id="KW-1133">Transmembrane helix</keyword>
<evidence type="ECO:0000313" key="3">
    <source>
        <dbReference type="Proteomes" id="UP000623681"/>
    </source>
</evidence>
<protein>
    <submittedName>
        <fullName evidence="2">Uncharacterized protein</fullName>
    </submittedName>
</protein>